<evidence type="ECO:0000256" key="1">
    <source>
        <dbReference type="SAM" id="MobiDB-lite"/>
    </source>
</evidence>
<proteinExistence type="predicted"/>
<keyword evidence="4" id="KW-1185">Reference proteome</keyword>
<comment type="caution">
    <text evidence="3">The sequence shown here is derived from an EMBL/GenBank/DDBJ whole genome shotgun (WGS) entry which is preliminary data.</text>
</comment>
<dbReference type="STRING" id="1314790.A0A1Y1Y789"/>
<dbReference type="InParanoid" id="A0A1Y1Y789"/>
<gene>
    <name evidence="3" type="ORF">K493DRAFT_352972</name>
</gene>
<evidence type="ECO:0000313" key="4">
    <source>
        <dbReference type="Proteomes" id="UP000193498"/>
    </source>
</evidence>
<name>A0A1Y1Y789_9FUNG</name>
<feature type="region of interest" description="Disordered" evidence="1">
    <location>
        <begin position="192"/>
        <end position="280"/>
    </location>
</feature>
<feature type="chain" id="PRO_5012982782" evidence="2">
    <location>
        <begin position="19"/>
        <end position="395"/>
    </location>
</feature>
<reference evidence="3 4" key="1">
    <citation type="submission" date="2016-07" db="EMBL/GenBank/DDBJ databases">
        <title>Pervasive Adenine N6-methylation of Active Genes in Fungi.</title>
        <authorList>
            <consortium name="DOE Joint Genome Institute"/>
            <person name="Mondo S.J."/>
            <person name="Dannebaum R.O."/>
            <person name="Kuo R.C."/>
            <person name="Labutti K."/>
            <person name="Haridas S."/>
            <person name="Kuo A."/>
            <person name="Salamov A."/>
            <person name="Ahrendt S.R."/>
            <person name="Lipzen A."/>
            <person name="Sullivan W."/>
            <person name="Andreopoulos W.B."/>
            <person name="Clum A."/>
            <person name="Lindquist E."/>
            <person name="Daum C."/>
            <person name="Ramamoorthy G.K."/>
            <person name="Gryganskyi A."/>
            <person name="Culley D."/>
            <person name="Magnuson J.K."/>
            <person name="James T.Y."/>
            <person name="O'Malley M.A."/>
            <person name="Stajich J.E."/>
            <person name="Spatafora J.W."/>
            <person name="Visel A."/>
            <person name="Grigoriev I.V."/>
        </authorList>
    </citation>
    <scope>NUCLEOTIDE SEQUENCE [LARGE SCALE GENOMIC DNA]</scope>
    <source>
        <strain evidence="3 4">CBS 931.73</strain>
    </source>
</reference>
<dbReference type="EMBL" id="MCFE01000220">
    <property type="protein sequence ID" value="ORX93873.1"/>
    <property type="molecule type" value="Genomic_DNA"/>
</dbReference>
<sequence>MKLFASALALLPAVLVMAEEPINLSATPISAQHSKSVCDGVVARLAVFGVKADAKVCLDNTVVKLIPHISGVPSKMTCIEAVAAANILGIKADAKVCLASAGHGKKSKTTSVSAKHAKSACNGVVARLAAFGIKVDAKVCLNDVIIKLVPLISGVPSKMTCVEACAAANILGIKADAKVCLALGGNGKKHIKRDGEVSVMHDKPSKPPKTPTEPEKPCKPGKPGEPGKPPVQPPAYPPTTPEKPCKSCQPPNPPSYPPTPEKPCKSCQPPTYPPTTGKPRYPKSCETIIAKIHTLCGAKIDLGVCLRLGVDIDLLRLERLKCRVIVGAAQLVGVSVNPSVCNLLDGKIRVGYNRHGGYTGGHNGGYRWRSSMVDMMRHDGGYSGGRNGGYNSGGY</sequence>
<keyword evidence="2" id="KW-0732">Signal</keyword>
<feature type="signal peptide" evidence="2">
    <location>
        <begin position="1"/>
        <end position="18"/>
    </location>
</feature>
<evidence type="ECO:0000313" key="3">
    <source>
        <dbReference type="EMBL" id="ORX93873.1"/>
    </source>
</evidence>
<evidence type="ECO:0000256" key="2">
    <source>
        <dbReference type="SAM" id="SignalP"/>
    </source>
</evidence>
<dbReference type="Proteomes" id="UP000193498">
    <property type="component" value="Unassembled WGS sequence"/>
</dbReference>
<feature type="compositionally biased region" description="Basic and acidic residues" evidence="1">
    <location>
        <begin position="193"/>
        <end position="205"/>
    </location>
</feature>
<organism evidence="3 4">
    <name type="scientific">Basidiobolus meristosporus CBS 931.73</name>
    <dbReference type="NCBI Taxonomy" id="1314790"/>
    <lineage>
        <taxon>Eukaryota</taxon>
        <taxon>Fungi</taxon>
        <taxon>Fungi incertae sedis</taxon>
        <taxon>Zoopagomycota</taxon>
        <taxon>Entomophthoromycotina</taxon>
        <taxon>Basidiobolomycetes</taxon>
        <taxon>Basidiobolales</taxon>
        <taxon>Basidiobolaceae</taxon>
        <taxon>Basidiobolus</taxon>
    </lineage>
</organism>
<feature type="compositionally biased region" description="Pro residues" evidence="1">
    <location>
        <begin position="250"/>
        <end position="261"/>
    </location>
</feature>
<dbReference type="AlphaFoldDB" id="A0A1Y1Y789"/>
<feature type="compositionally biased region" description="Pro residues" evidence="1">
    <location>
        <begin position="226"/>
        <end position="241"/>
    </location>
</feature>
<accession>A0A1Y1Y789</accession>
<protein>
    <submittedName>
        <fullName evidence="3">Uncharacterized protein</fullName>
    </submittedName>
</protein>